<sequence>MQRGPAMTFTVVFPGQGAQSRGMGAALFDKYPRLIRDADDILGYSIRSLCLEDPDKRLEDTAYTQPALYVVNALSYLQKQELGLAPNYAAGHSLGEYNALFAAGVFDFHTGLRLVQKRGQLMGRARGGGMAAVIGLSAEAVQQVLAREGLSGVDIANFNAPTQLVISGLKEDVARAEAPLKEAGARHFVLLRVSAAFHSRYMVEAEKEFTSFLDAFRFASPRFPVFSNVHALPYEADRIHETLAAQISRPVRWAEIVRRLLSLDGAEFEEVGPGNVLAGLLRKIRAESEPLPWRPSSEPQPVAKPSPVATNPSARVEPPVVSLELSRPKPVPAGRPPRLTAESLGSADFLRDFGLRCACVSGAMYRGIASEALVIAMGRAGFMGIFGSAGLSPDRVDKAIQELQVALGTQVPFGMNLLHDINHPETEETMVDLFLKRGVRIVEASAFMQVTPALVRYRARGLRREPDGSISIHHRVVGKVSRPEVAQAFLSPAPERLLEQLVAAKKLTAEEARLARAVPMVDALTVEADSGGHTDQGVAFALLPAMMALRDRLADKHPGARRIHLGAAGGIGTPQAAAAAFMMGADYIVTGSINQCTVESGASAEVKALLQEAGVQDTTMAPSGDMFELGARVQVLRRGLFFPARANKLYELYRRYDALEQIDEKTRVQLETKYFKRSIAQVYEETKSYFRVRAPEEIEKAEANPKHKMALVFRWYFAYSTRLALAGDAEGRVDYQVHSGPAMGSFNAWVKGTELEPWQNRHVARVTSKLMSDTAMFLGERFTALGLYGPGTQQALAG</sequence>
<dbReference type="InterPro" id="IPR014179">
    <property type="entry name" value="PfaD-like_TIM-barrel"/>
</dbReference>
<dbReference type="EMBL" id="KF356280">
    <property type="protein sequence ID" value="AGS77281.1"/>
    <property type="molecule type" value="Genomic_DNA"/>
</dbReference>
<dbReference type="InterPro" id="IPR004410">
    <property type="entry name" value="Malonyl_CoA-ACP_transAc_FabD"/>
</dbReference>
<dbReference type="InterPro" id="IPR016036">
    <property type="entry name" value="Malonyl_transacylase_ACP-bd"/>
</dbReference>
<dbReference type="InterPro" id="IPR049489">
    <property type="entry name" value="FabD-like_helical_ins"/>
</dbReference>
<dbReference type="InterPro" id="IPR016035">
    <property type="entry name" value="Acyl_Trfase/lysoPLipase"/>
</dbReference>
<gene>
    <name evidence="8" type="primary">mxnA</name>
</gene>
<dbReference type="GO" id="GO:0004314">
    <property type="term" value="F:[acyl-carrier-protein] S-malonyltransferase activity"/>
    <property type="evidence" value="ECO:0007669"/>
    <property type="project" value="UniProtKB-EC"/>
</dbReference>
<dbReference type="FunFam" id="3.30.70.250:FF:000001">
    <property type="entry name" value="Malonyl CoA-acyl carrier protein transacylase"/>
    <property type="match status" value="1"/>
</dbReference>
<name>T1SF55_MYXFU</name>
<dbReference type="SUPFAM" id="SSF51395">
    <property type="entry name" value="FMN-linked oxidoreductases"/>
    <property type="match status" value="1"/>
</dbReference>
<reference evidence="8" key="1">
    <citation type="journal article" date="2013" name="ChemBioChem">
        <title>Exploring Chemical Diversity of ?-Pyrone Antibiotics: Molecular Basis of Myxopyronin Biosynthesis.</title>
        <authorList>
            <person name="Sucipto H."/>
            <person name="Wenzel S.C."/>
            <person name="Muller R."/>
        </authorList>
    </citation>
    <scope>NUCLEOTIDE SEQUENCE</scope>
    <source>
        <strain evidence="8">Mx f50</strain>
    </source>
</reference>
<dbReference type="SMART" id="SM00827">
    <property type="entry name" value="PKS_AT"/>
    <property type="match status" value="1"/>
</dbReference>
<dbReference type="InterPro" id="IPR013785">
    <property type="entry name" value="Aldolase_TIM"/>
</dbReference>
<dbReference type="GO" id="GO:0005829">
    <property type="term" value="C:cytosol"/>
    <property type="evidence" value="ECO:0007669"/>
    <property type="project" value="TreeGrafter"/>
</dbReference>
<feature type="region of interest" description="Disordered" evidence="6">
    <location>
        <begin position="291"/>
        <end position="338"/>
    </location>
</feature>
<dbReference type="Pfam" id="PF03060">
    <property type="entry name" value="NMO"/>
    <property type="match status" value="1"/>
</dbReference>
<evidence type="ECO:0000259" key="7">
    <source>
        <dbReference type="SMART" id="SM00827"/>
    </source>
</evidence>
<evidence type="ECO:0000256" key="1">
    <source>
        <dbReference type="ARBA" id="ARBA00008217"/>
    </source>
</evidence>
<comment type="catalytic activity">
    <reaction evidence="5">
        <text>holo-[ACP] + malonyl-CoA = malonyl-[ACP] + CoA</text>
        <dbReference type="Rhea" id="RHEA:41792"/>
        <dbReference type="Rhea" id="RHEA-COMP:9623"/>
        <dbReference type="Rhea" id="RHEA-COMP:9685"/>
        <dbReference type="ChEBI" id="CHEBI:57287"/>
        <dbReference type="ChEBI" id="CHEBI:57384"/>
        <dbReference type="ChEBI" id="CHEBI:64479"/>
        <dbReference type="ChEBI" id="CHEBI:78449"/>
        <dbReference type="EC" id="2.3.1.39"/>
    </reaction>
</comment>
<dbReference type="SUPFAM" id="SSF52151">
    <property type="entry name" value="FabD/lysophospholipase-like"/>
    <property type="match status" value="1"/>
</dbReference>
<accession>T1SF55</accession>
<evidence type="ECO:0000256" key="3">
    <source>
        <dbReference type="ARBA" id="ARBA00022679"/>
    </source>
</evidence>
<evidence type="ECO:0000256" key="2">
    <source>
        <dbReference type="ARBA" id="ARBA00013258"/>
    </source>
</evidence>
<dbReference type="InterPro" id="IPR050858">
    <property type="entry name" value="Mal-CoA-ACP_Trans/PKS_FabD"/>
</dbReference>
<evidence type="ECO:0000256" key="6">
    <source>
        <dbReference type="SAM" id="MobiDB-lite"/>
    </source>
</evidence>
<evidence type="ECO:0000256" key="5">
    <source>
        <dbReference type="ARBA" id="ARBA00048462"/>
    </source>
</evidence>
<proteinExistence type="inferred from homology"/>
<dbReference type="Pfam" id="PF21607">
    <property type="entry name" value="FabD_helical_ins"/>
    <property type="match status" value="1"/>
</dbReference>
<dbReference type="Gene3D" id="3.30.70.250">
    <property type="entry name" value="Malonyl-CoA ACP transacylase, ACP-binding"/>
    <property type="match status" value="1"/>
</dbReference>
<keyword evidence="3 8" id="KW-0808">Transferase</keyword>
<dbReference type="CDD" id="cd04742">
    <property type="entry name" value="NPD_FabD"/>
    <property type="match status" value="1"/>
</dbReference>
<dbReference type="Gene3D" id="3.20.20.70">
    <property type="entry name" value="Aldolase class I"/>
    <property type="match status" value="1"/>
</dbReference>
<keyword evidence="4 8" id="KW-0012">Acyltransferase</keyword>
<dbReference type="NCBIfam" id="TIGR02814">
    <property type="entry name" value="pfaD_fam"/>
    <property type="match status" value="1"/>
</dbReference>
<dbReference type="PANTHER" id="PTHR42681:SF1">
    <property type="entry name" value="MALONYL-COA-ACYL CARRIER PROTEIN TRANSACYLASE, MITOCHONDRIAL"/>
    <property type="match status" value="1"/>
</dbReference>
<dbReference type="Gene3D" id="3.40.366.10">
    <property type="entry name" value="Malonyl-Coenzyme A Acyl Carrier Protein, domain 2"/>
    <property type="match status" value="1"/>
</dbReference>
<dbReference type="InterPro" id="IPR001227">
    <property type="entry name" value="Ac_transferase_dom_sf"/>
</dbReference>
<feature type="domain" description="Malonyl-CoA:ACP transacylase (MAT)" evidence="7">
    <location>
        <begin position="12"/>
        <end position="330"/>
    </location>
</feature>
<protein>
    <recommendedName>
        <fullName evidence="2">[acyl-carrier-protein] S-malonyltransferase</fullName>
        <ecNumber evidence="2">2.3.1.39</ecNumber>
    </recommendedName>
</protein>
<dbReference type="SUPFAM" id="SSF55048">
    <property type="entry name" value="Probable ACP-binding domain of malonyl-CoA ACP transacylase"/>
    <property type="match status" value="1"/>
</dbReference>
<organism evidence="8">
    <name type="scientific">Myxococcus fulvus</name>
    <dbReference type="NCBI Taxonomy" id="33"/>
    <lineage>
        <taxon>Bacteria</taxon>
        <taxon>Pseudomonadati</taxon>
        <taxon>Myxococcota</taxon>
        <taxon>Myxococcia</taxon>
        <taxon>Myxococcales</taxon>
        <taxon>Cystobacterineae</taxon>
        <taxon>Myxococcaceae</taxon>
        <taxon>Myxococcus</taxon>
    </lineage>
</organism>
<dbReference type="EC" id="2.3.1.39" evidence="2"/>
<dbReference type="Pfam" id="PF00698">
    <property type="entry name" value="Acyl_transf_1"/>
    <property type="match status" value="1"/>
</dbReference>
<dbReference type="AlphaFoldDB" id="T1SF55"/>
<evidence type="ECO:0000256" key="4">
    <source>
        <dbReference type="ARBA" id="ARBA00023315"/>
    </source>
</evidence>
<dbReference type="GO" id="GO:0006633">
    <property type="term" value="P:fatty acid biosynthetic process"/>
    <property type="evidence" value="ECO:0007669"/>
    <property type="project" value="TreeGrafter"/>
</dbReference>
<evidence type="ECO:0000313" key="8">
    <source>
        <dbReference type="EMBL" id="AGS77281.1"/>
    </source>
</evidence>
<comment type="similarity">
    <text evidence="1">Belongs to the FabD family.</text>
</comment>
<dbReference type="NCBIfam" id="TIGR00128">
    <property type="entry name" value="fabD"/>
    <property type="match status" value="1"/>
</dbReference>
<dbReference type="PANTHER" id="PTHR42681">
    <property type="entry name" value="MALONYL-COA-ACYL CARRIER PROTEIN TRANSACYLASE, MITOCHONDRIAL"/>
    <property type="match status" value="1"/>
</dbReference>
<dbReference type="InterPro" id="IPR014043">
    <property type="entry name" value="Acyl_transferase_dom"/>
</dbReference>